<sequence length="405" mass="45768">MNALPVFDGEARQQDSVGRIFFHVVGEGADHIQADLMTTRVKRGGLKTARPRRRTRVTEATYEEPDVPPSAPAPAPTGKKAATSARKAGANVSPEVEKHLDTFVETFTTLGVEGLRKQFKEGLAAYRAPDDKYKFRAFEAHPDKNRYLDVVCLDETRVRLTLNVPPSTDYIHANWVKFEGHDKVFIATQSPLDNTIEDFWRMVFQEGCPHIVNLTKIDMFQCIEDGKIKGTQYWPLDAGQYQTFGKIFVNTKKVESEGKFLIYTVEVLPEGCSNSNIVKVLHMTSWPDRGLPMSGRHVLRLIRQVSGDKLDNGPIVMHCSAGIGRTGTIILIDIILRKLFSCQDVDLVDLFKTLRNQRASCIQLEGQYVFIILSVLDYIKIKCPKYKEKVNKYIEDFRTALIPST</sequence>
<dbReference type="InterPro" id="IPR000242">
    <property type="entry name" value="PTP_cat"/>
</dbReference>
<dbReference type="AlphaFoldDB" id="A0A016VJ41"/>
<dbReference type="CDD" id="cd00047">
    <property type="entry name" value="PTPc"/>
    <property type="match status" value="1"/>
</dbReference>
<evidence type="ECO:0000259" key="3">
    <source>
        <dbReference type="PROSITE" id="PS50056"/>
    </source>
</evidence>
<comment type="caution">
    <text evidence="4">The sequence shown here is derived from an EMBL/GenBank/DDBJ whole genome shotgun (WGS) entry which is preliminary data.</text>
</comment>
<dbReference type="InterPro" id="IPR029021">
    <property type="entry name" value="Prot-tyrosine_phosphatase-like"/>
</dbReference>
<feature type="domain" description="Tyrosine specific protein phosphatases" evidence="3">
    <location>
        <begin position="296"/>
        <end position="369"/>
    </location>
</feature>
<dbReference type="PANTHER" id="PTHR23219">
    <property type="entry name" value="TYROSINE-PROTEIN PHOSPHATASE C15H7.3-RELATED"/>
    <property type="match status" value="1"/>
</dbReference>
<dbReference type="InterPro" id="IPR016130">
    <property type="entry name" value="Tyr_Pase_AS"/>
</dbReference>
<dbReference type="OrthoDB" id="6144703at2759"/>
<dbReference type="SMART" id="SM00194">
    <property type="entry name" value="PTPc"/>
    <property type="match status" value="1"/>
</dbReference>
<dbReference type="Proteomes" id="UP000024635">
    <property type="component" value="Unassembled WGS sequence"/>
</dbReference>
<evidence type="ECO:0008006" key="6">
    <source>
        <dbReference type="Google" id="ProtNLM"/>
    </source>
</evidence>
<dbReference type="EMBL" id="JARK01001345">
    <property type="protein sequence ID" value="EYC27321.1"/>
    <property type="molecule type" value="Genomic_DNA"/>
</dbReference>
<feature type="compositionally biased region" description="Low complexity" evidence="1">
    <location>
        <begin position="76"/>
        <end position="85"/>
    </location>
</feature>
<gene>
    <name evidence="4" type="primary">Acey_s0009.g647</name>
    <name evidence="4" type="ORF">Y032_0009g647</name>
</gene>
<evidence type="ECO:0000259" key="2">
    <source>
        <dbReference type="PROSITE" id="PS50055"/>
    </source>
</evidence>
<organism evidence="4 5">
    <name type="scientific">Ancylostoma ceylanicum</name>
    <dbReference type="NCBI Taxonomy" id="53326"/>
    <lineage>
        <taxon>Eukaryota</taxon>
        <taxon>Metazoa</taxon>
        <taxon>Ecdysozoa</taxon>
        <taxon>Nematoda</taxon>
        <taxon>Chromadorea</taxon>
        <taxon>Rhabditida</taxon>
        <taxon>Rhabditina</taxon>
        <taxon>Rhabditomorpha</taxon>
        <taxon>Strongyloidea</taxon>
        <taxon>Ancylostomatidae</taxon>
        <taxon>Ancylostomatinae</taxon>
        <taxon>Ancylostoma</taxon>
    </lineage>
</organism>
<dbReference type="PANTHER" id="PTHR23219:SF13">
    <property type="entry name" value="TYROSINE-PROTEIN PHOSPHATASE DOMAIN-CONTAINING PROTEIN"/>
    <property type="match status" value="1"/>
</dbReference>
<keyword evidence="5" id="KW-1185">Reference proteome</keyword>
<dbReference type="STRING" id="53326.A0A016VJ41"/>
<dbReference type="SUPFAM" id="SSF52799">
    <property type="entry name" value="(Phosphotyrosine protein) phosphatases II"/>
    <property type="match status" value="1"/>
</dbReference>
<evidence type="ECO:0000256" key="1">
    <source>
        <dbReference type="SAM" id="MobiDB-lite"/>
    </source>
</evidence>
<dbReference type="PRINTS" id="PR00700">
    <property type="entry name" value="PRTYPHPHTASE"/>
</dbReference>
<dbReference type="GO" id="GO:0004725">
    <property type="term" value="F:protein tyrosine phosphatase activity"/>
    <property type="evidence" value="ECO:0007669"/>
    <property type="project" value="InterPro"/>
</dbReference>
<dbReference type="Gene3D" id="3.90.190.10">
    <property type="entry name" value="Protein tyrosine phosphatase superfamily"/>
    <property type="match status" value="1"/>
</dbReference>
<protein>
    <recommendedName>
        <fullName evidence="6">Protein-tyrosine phosphatase</fullName>
    </recommendedName>
</protein>
<dbReference type="PROSITE" id="PS50056">
    <property type="entry name" value="TYR_PHOSPHATASE_2"/>
    <property type="match status" value="1"/>
</dbReference>
<dbReference type="PROSITE" id="PS50055">
    <property type="entry name" value="TYR_PHOSPHATASE_PTP"/>
    <property type="match status" value="1"/>
</dbReference>
<evidence type="ECO:0000313" key="4">
    <source>
        <dbReference type="EMBL" id="EYC27321.1"/>
    </source>
</evidence>
<feature type="region of interest" description="Disordered" evidence="1">
    <location>
        <begin position="43"/>
        <end position="92"/>
    </location>
</feature>
<feature type="compositionally biased region" description="Basic residues" evidence="1">
    <location>
        <begin position="43"/>
        <end position="55"/>
    </location>
</feature>
<proteinExistence type="predicted"/>
<feature type="domain" description="Tyrosine-protein phosphatase" evidence="2">
    <location>
        <begin position="115"/>
        <end position="378"/>
    </location>
</feature>
<dbReference type="SMART" id="SM00404">
    <property type="entry name" value="PTPc_motif"/>
    <property type="match status" value="1"/>
</dbReference>
<dbReference type="PROSITE" id="PS00383">
    <property type="entry name" value="TYR_PHOSPHATASE_1"/>
    <property type="match status" value="1"/>
</dbReference>
<evidence type="ECO:0000313" key="5">
    <source>
        <dbReference type="Proteomes" id="UP000024635"/>
    </source>
</evidence>
<reference evidence="5" key="1">
    <citation type="journal article" date="2015" name="Nat. Genet.">
        <title>The genome and transcriptome of the zoonotic hookworm Ancylostoma ceylanicum identify infection-specific gene families.</title>
        <authorList>
            <person name="Schwarz E.M."/>
            <person name="Hu Y."/>
            <person name="Antoshechkin I."/>
            <person name="Miller M.M."/>
            <person name="Sternberg P.W."/>
            <person name="Aroian R.V."/>
        </authorList>
    </citation>
    <scope>NUCLEOTIDE SEQUENCE</scope>
    <source>
        <strain evidence="5">HY135</strain>
    </source>
</reference>
<dbReference type="InterPro" id="IPR003595">
    <property type="entry name" value="Tyr_Pase_cat"/>
</dbReference>
<dbReference type="InterPro" id="IPR000387">
    <property type="entry name" value="Tyr_Pase_dom"/>
</dbReference>
<name>A0A016VJ41_9BILA</name>
<accession>A0A016VJ41</accession>
<dbReference type="Pfam" id="PF00102">
    <property type="entry name" value="Y_phosphatase"/>
    <property type="match status" value="1"/>
</dbReference>